<dbReference type="InterPro" id="IPR036047">
    <property type="entry name" value="F-box-like_dom_sf"/>
</dbReference>
<keyword evidence="1" id="KW-1133">Transmembrane helix</keyword>
<dbReference type="OrthoDB" id="3044761at2759"/>
<feature type="transmembrane region" description="Helical" evidence="1">
    <location>
        <begin position="13"/>
        <end position="34"/>
    </location>
</feature>
<proteinExistence type="predicted"/>
<organism evidence="2 3">
    <name type="scientific">Gymnopilus dilepis</name>
    <dbReference type="NCBI Taxonomy" id="231916"/>
    <lineage>
        <taxon>Eukaryota</taxon>
        <taxon>Fungi</taxon>
        <taxon>Dikarya</taxon>
        <taxon>Basidiomycota</taxon>
        <taxon>Agaricomycotina</taxon>
        <taxon>Agaricomycetes</taxon>
        <taxon>Agaricomycetidae</taxon>
        <taxon>Agaricales</taxon>
        <taxon>Agaricineae</taxon>
        <taxon>Hymenogastraceae</taxon>
        <taxon>Gymnopilus</taxon>
    </lineage>
</organism>
<protein>
    <recommendedName>
        <fullName evidence="4">F-box domain-containing protein</fullName>
    </recommendedName>
</protein>
<gene>
    <name evidence="2" type="ORF">CVT26_001043</name>
</gene>
<keyword evidence="1" id="KW-0472">Membrane</keyword>
<name>A0A409WLK8_9AGAR</name>
<dbReference type="InParanoid" id="A0A409WLK8"/>
<dbReference type="EMBL" id="NHYE01005007">
    <property type="protein sequence ID" value="PPQ79310.1"/>
    <property type="molecule type" value="Genomic_DNA"/>
</dbReference>
<comment type="caution">
    <text evidence="2">The sequence shown here is derived from an EMBL/GenBank/DDBJ whole genome shotgun (WGS) entry which is preliminary data.</text>
</comment>
<dbReference type="Proteomes" id="UP000284706">
    <property type="component" value="Unassembled WGS sequence"/>
</dbReference>
<dbReference type="AlphaFoldDB" id="A0A409WLK8"/>
<accession>A0A409WLK8</accession>
<evidence type="ECO:0000313" key="3">
    <source>
        <dbReference type="Proteomes" id="UP000284706"/>
    </source>
</evidence>
<sequence length="242" mass="27131">MTSVLNEDLFYEIFAACSVSTLVNISLVSTRFYMAAMPYLLRDATFDRSPELLSRFLHFIIDNSAATSLRTDRHPVQPHIAARRLRIADPGKYVSTFELYERGCRTTKEGPNARSGLIHVRPEPYPCKLWAPLLTQAISLMPNLRSVAIHSRFDKICRCSPQFLEVLLTRPRLTSFTVPDFDCASSRAVGEVVRERKADMAKLRKIAFDDADAGEFCHVGAVKSEWGLTAGFTESSASASEY</sequence>
<keyword evidence="1" id="KW-0812">Transmembrane</keyword>
<dbReference type="SUPFAM" id="SSF81383">
    <property type="entry name" value="F-box domain"/>
    <property type="match status" value="1"/>
</dbReference>
<reference evidence="2 3" key="1">
    <citation type="journal article" date="2018" name="Evol. Lett.">
        <title>Horizontal gene cluster transfer increased hallucinogenic mushroom diversity.</title>
        <authorList>
            <person name="Reynolds H.T."/>
            <person name="Vijayakumar V."/>
            <person name="Gluck-Thaler E."/>
            <person name="Korotkin H.B."/>
            <person name="Matheny P.B."/>
            <person name="Slot J.C."/>
        </authorList>
    </citation>
    <scope>NUCLEOTIDE SEQUENCE [LARGE SCALE GENOMIC DNA]</scope>
    <source>
        <strain evidence="2 3">SRW20</strain>
    </source>
</reference>
<evidence type="ECO:0000256" key="1">
    <source>
        <dbReference type="SAM" id="Phobius"/>
    </source>
</evidence>
<evidence type="ECO:0008006" key="4">
    <source>
        <dbReference type="Google" id="ProtNLM"/>
    </source>
</evidence>
<keyword evidence="3" id="KW-1185">Reference proteome</keyword>
<evidence type="ECO:0000313" key="2">
    <source>
        <dbReference type="EMBL" id="PPQ79310.1"/>
    </source>
</evidence>